<dbReference type="EMBL" id="JARQWQ010000032">
    <property type="protein sequence ID" value="KAK2561599.1"/>
    <property type="molecule type" value="Genomic_DNA"/>
</dbReference>
<evidence type="ECO:0000313" key="1">
    <source>
        <dbReference type="EMBL" id="KAK2561599.1"/>
    </source>
</evidence>
<evidence type="ECO:0000313" key="2">
    <source>
        <dbReference type="Proteomes" id="UP001249851"/>
    </source>
</evidence>
<reference evidence="1" key="1">
    <citation type="journal article" date="2023" name="G3 (Bethesda)">
        <title>Whole genome assembly and annotation of the endangered Caribbean coral Acropora cervicornis.</title>
        <authorList>
            <person name="Selwyn J.D."/>
            <person name="Vollmer S.V."/>
        </authorList>
    </citation>
    <scope>NUCLEOTIDE SEQUENCE</scope>
    <source>
        <strain evidence="1">K2</strain>
    </source>
</reference>
<reference evidence="1" key="2">
    <citation type="journal article" date="2023" name="Science">
        <title>Genomic signatures of disease resistance in endangered staghorn corals.</title>
        <authorList>
            <person name="Vollmer S.V."/>
            <person name="Selwyn J.D."/>
            <person name="Despard B.A."/>
            <person name="Roesel C.L."/>
        </authorList>
    </citation>
    <scope>NUCLEOTIDE SEQUENCE</scope>
    <source>
        <strain evidence="1">K2</strain>
    </source>
</reference>
<proteinExistence type="predicted"/>
<dbReference type="Proteomes" id="UP001249851">
    <property type="component" value="Unassembled WGS sequence"/>
</dbReference>
<keyword evidence="2" id="KW-1185">Reference proteome</keyword>
<dbReference type="AlphaFoldDB" id="A0AAD9QHU2"/>
<comment type="caution">
    <text evidence="1">The sequence shown here is derived from an EMBL/GenBank/DDBJ whole genome shotgun (WGS) entry which is preliminary data.</text>
</comment>
<organism evidence="1 2">
    <name type="scientific">Acropora cervicornis</name>
    <name type="common">Staghorn coral</name>
    <dbReference type="NCBI Taxonomy" id="6130"/>
    <lineage>
        <taxon>Eukaryota</taxon>
        <taxon>Metazoa</taxon>
        <taxon>Cnidaria</taxon>
        <taxon>Anthozoa</taxon>
        <taxon>Hexacorallia</taxon>
        <taxon>Scleractinia</taxon>
        <taxon>Astrocoeniina</taxon>
        <taxon>Acroporidae</taxon>
        <taxon>Acropora</taxon>
    </lineage>
</organism>
<protein>
    <submittedName>
        <fullName evidence="1">Uncharacterized protein</fullName>
    </submittedName>
</protein>
<gene>
    <name evidence="1" type="ORF">P5673_015585</name>
</gene>
<name>A0AAD9QHU2_ACRCE</name>
<accession>A0AAD9QHU2</accession>
<sequence length="60" mass="6950">MAHLFAHLTVRAPIGNSLVTFLDPKKFADLTFRWRNYRSSFQLKAHLRIARAKSFACNSQ</sequence>